<reference evidence="4" key="1">
    <citation type="submission" date="2016-08" db="EMBL/GenBank/DDBJ databases">
        <authorList>
            <person name="Merda D."/>
            <person name="Briand M."/>
            <person name="Taghouti G."/>
            <person name="Carrere S."/>
            <person name="Gouzy J."/>
            <person name="Portier P."/>
            <person name="Jacques M.-A."/>
            <person name="Fischer-Le Saux M."/>
        </authorList>
    </citation>
    <scope>NUCLEOTIDE SEQUENCE [LARGE SCALE GENOMIC DNA]</scope>
    <source>
        <strain evidence="4">CFBP1817</strain>
    </source>
</reference>
<dbReference type="CDD" id="cd16894">
    <property type="entry name" value="MltD-like"/>
    <property type="match status" value="1"/>
</dbReference>
<evidence type="ECO:0000313" key="4">
    <source>
        <dbReference type="Proteomes" id="UP000239939"/>
    </source>
</evidence>
<feature type="chain" id="PRO_5015698004" evidence="1">
    <location>
        <begin position="21"/>
        <end position="392"/>
    </location>
</feature>
<dbReference type="InterPro" id="IPR036779">
    <property type="entry name" value="LysM_dom_sf"/>
</dbReference>
<dbReference type="GO" id="GO:0008932">
    <property type="term" value="F:lytic endotransglycosylase activity"/>
    <property type="evidence" value="ECO:0007669"/>
    <property type="project" value="TreeGrafter"/>
</dbReference>
<dbReference type="Proteomes" id="UP000239939">
    <property type="component" value="Unassembled WGS sequence"/>
</dbReference>
<feature type="signal peptide" evidence="1">
    <location>
        <begin position="1"/>
        <end position="20"/>
    </location>
</feature>
<dbReference type="Pfam" id="PF01464">
    <property type="entry name" value="SLT"/>
    <property type="match status" value="1"/>
</dbReference>
<dbReference type="InterPro" id="IPR008258">
    <property type="entry name" value="Transglycosylase_SLT_dom_1"/>
</dbReference>
<dbReference type="Gene3D" id="1.10.530.10">
    <property type="match status" value="1"/>
</dbReference>
<dbReference type="Gene3D" id="3.10.350.10">
    <property type="entry name" value="LysM domain"/>
    <property type="match status" value="1"/>
</dbReference>
<proteinExistence type="predicted"/>
<dbReference type="OrthoDB" id="9815002at2"/>
<keyword evidence="1" id="KW-0732">Signal</keyword>
<accession>A0A2S7EN87</accession>
<dbReference type="AlphaFoldDB" id="A0A2S7EN87"/>
<dbReference type="PANTHER" id="PTHR33734:SF22">
    <property type="entry name" value="MEMBRANE-BOUND LYTIC MUREIN TRANSGLYCOSYLASE D"/>
    <property type="match status" value="1"/>
</dbReference>
<protein>
    <submittedName>
        <fullName evidence="3">Lytic transglycosylase</fullName>
    </submittedName>
</protein>
<dbReference type="SUPFAM" id="SSF54106">
    <property type="entry name" value="LysM domain"/>
    <property type="match status" value="1"/>
</dbReference>
<dbReference type="InterPro" id="IPR018392">
    <property type="entry name" value="LysM"/>
</dbReference>
<dbReference type="CDD" id="cd00118">
    <property type="entry name" value="LysM"/>
    <property type="match status" value="1"/>
</dbReference>
<gene>
    <name evidence="3" type="ORF">XpopCFBP1817_11755</name>
</gene>
<dbReference type="PANTHER" id="PTHR33734">
    <property type="entry name" value="LYSM DOMAIN-CONTAINING GPI-ANCHORED PROTEIN 2"/>
    <property type="match status" value="1"/>
</dbReference>
<dbReference type="RefSeq" id="WP_128417289.1">
    <property type="nucleotide sequence ID" value="NZ_MDEJ01000065.1"/>
</dbReference>
<organism evidence="3 4">
    <name type="scientific">Xanthomonas populi</name>
    <dbReference type="NCBI Taxonomy" id="53414"/>
    <lineage>
        <taxon>Bacteria</taxon>
        <taxon>Pseudomonadati</taxon>
        <taxon>Pseudomonadota</taxon>
        <taxon>Gammaproteobacteria</taxon>
        <taxon>Lysobacterales</taxon>
        <taxon>Lysobacteraceae</taxon>
        <taxon>Xanthomonas</taxon>
    </lineage>
</organism>
<comment type="caution">
    <text evidence="3">The sequence shown here is derived from an EMBL/GenBank/DDBJ whole genome shotgun (WGS) entry which is preliminary data.</text>
</comment>
<evidence type="ECO:0000259" key="2">
    <source>
        <dbReference type="PROSITE" id="PS51782"/>
    </source>
</evidence>
<evidence type="ECO:0000313" key="3">
    <source>
        <dbReference type="EMBL" id="PPU92826.1"/>
    </source>
</evidence>
<feature type="domain" description="LysM" evidence="2">
    <location>
        <begin position="344"/>
        <end position="388"/>
    </location>
</feature>
<keyword evidence="4" id="KW-1185">Reference proteome</keyword>
<dbReference type="SUPFAM" id="SSF53955">
    <property type="entry name" value="Lysozyme-like"/>
    <property type="match status" value="1"/>
</dbReference>
<dbReference type="InterPro" id="IPR023346">
    <property type="entry name" value="Lysozyme-like_dom_sf"/>
</dbReference>
<evidence type="ECO:0000256" key="1">
    <source>
        <dbReference type="SAM" id="SignalP"/>
    </source>
</evidence>
<dbReference type="SMART" id="SM00257">
    <property type="entry name" value="LysM"/>
    <property type="match status" value="1"/>
</dbReference>
<dbReference type="PROSITE" id="PS51782">
    <property type="entry name" value="LYSM"/>
    <property type="match status" value="1"/>
</dbReference>
<dbReference type="Pfam" id="PF01476">
    <property type="entry name" value="LysM"/>
    <property type="match status" value="1"/>
</dbReference>
<dbReference type="EMBL" id="MDEJ01000065">
    <property type="protein sequence ID" value="PPU92826.1"/>
    <property type="molecule type" value="Genomic_DNA"/>
</dbReference>
<sequence length="392" mass="41589">MIRLILAVLVACAAIAPAAASPNDASLLKPAASSTTPPTAPSLRNGQDIFSSFLDGRADPGCDSEHSDTRWEHHFSRAPARLADDAQDVLPLFGYVVDELRKADMPTEFALIPFVESGYRPGARNGSGPAGLWQFIATTARNHHVPVGAQYDGRLSAVDSTTAAVRYLKTLYGMFGGDWRLALMAYNAGEYRVLQAMRTAGMNAQNARPSELPGMSDITYEYVEKLHALACVLDHAQQQGNLLTSLDRRVPVLTEHALPVGTSLNDWAGQRDIEPQLLARLNPALASARAAPRGVHVLAPIAPAQPGSAGTVVASADVGKIAETNDAAPTVVATTAKTLNSQARTHTVSNGESAWAIARRYGVTVATLLASNGLDKRAVLKPGMVLSFDDSH</sequence>
<name>A0A2S7EN87_9XANT</name>